<dbReference type="AlphaFoldDB" id="A0A380A968"/>
<evidence type="ECO:0000313" key="1">
    <source>
        <dbReference type="EMBL" id="SUI75651.1"/>
    </source>
</evidence>
<dbReference type="Proteomes" id="UP000255529">
    <property type="component" value="Unassembled WGS sequence"/>
</dbReference>
<dbReference type="GO" id="GO:0007155">
    <property type="term" value="P:cell adhesion"/>
    <property type="evidence" value="ECO:0007669"/>
    <property type="project" value="InterPro"/>
</dbReference>
<evidence type="ECO:0000313" key="2">
    <source>
        <dbReference type="Proteomes" id="UP000255529"/>
    </source>
</evidence>
<dbReference type="GO" id="GO:0009289">
    <property type="term" value="C:pilus"/>
    <property type="evidence" value="ECO:0007669"/>
    <property type="project" value="InterPro"/>
</dbReference>
<protein>
    <submittedName>
        <fullName evidence="1">Uncharacterized protein</fullName>
    </submittedName>
</protein>
<dbReference type="Gene3D" id="2.60.40.1090">
    <property type="entry name" value="Fimbrial-type adhesion domain"/>
    <property type="match status" value="1"/>
</dbReference>
<name>A0A380A968_9GAMM</name>
<accession>A0A380A968</accession>
<reference evidence="1 2" key="1">
    <citation type="submission" date="2018-06" db="EMBL/GenBank/DDBJ databases">
        <authorList>
            <consortium name="Pathogen Informatics"/>
            <person name="Doyle S."/>
        </authorList>
    </citation>
    <scope>NUCLEOTIDE SEQUENCE [LARGE SCALE GENOMIC DNA]</scope>
    <source>
        <strain evidence="1 2">NCTC11544</strain>
    </source>
</reference>
<proteinExistence type="predicted"/>
<gene>
    <name evidence="1" type="ORF">NCTC11544_03636</name>
</gene>
<organism evidence="1 2">
    <name type="scientific">Serratia quinivorans</name>
    <dbReference type="NCBI Taxonomy" id="137545"/>
    <lineage>
        <taxon>Bacteria</taxon>
        <taxon>Pseudomonadati</taxon>
        <taxon>Pseudomonadota</taxon>
        <taxon>Gammaproteobacteria</taxon>
        <taxon>Enterobacterales</taxon>
        <taxon>Yersiniaceae</taxon>
        <taxon>Serratia</taxon>
    </lineage>
</organism>
<sequence>MNIHILLRTCMLLVSFLSFDVVGDSITARLISSTPNRLCDTCYDVTYEVTSITVSRPIETNQLFGPTALASVSCPGGACSGSLTTPPSFGVKVDPGMDHNKLNTAIRSMLPRRSSDIINVPSWKPFLSICVAGWRQGGKYTMAACTEFDLSKPPVPTICDISIPNNLIDHGTVSPTSSPAPAQTTINVACRGGKGGYIVSVRGPSSNGDLNMGEVKSTLSIDGTVVRVSGPGKNYPNGGNRTMVLSSSLHLGNAAPATYQASATVVITLI</sequence>
<dbReference type="InterPro" id="IPR036937">
    <property type="entry name" value="Adhesion_dom_fimbrial_sf"/>
</dbReference>
<dbReference type="EMBL" id="UGYN01000002">
    <property type="protein sequence ID" value="SUI75651.1"/>
    <property type="molecule type" value="Genomic_DNA"/>
</dbReference>